<evidence type="ECO:0000313" key="6">
    <source>
        <dbReference type="EMBL" id="MCR2746893.1"/>
    </source>
</evidence>
<accession>A0ABT1XHX2</accession>
<dbReference type="CDD" id="cd01335">
    <property type="entry name" value="Radical_SAM"/>
    <property type="match status" value="1"/>
</dbReference>
<dbReference type="SFLD" id="SFLDS00029">
    <property type="entry name" value="Radical_SAM"/>
    <property type="match status" value="1"/>
</dbReference>
<comment type="cofactor">
    <cofactor evidence="1">
        <name>[4Fe-4S] cluster</name>
        <dbReference type="ChEBI" id="CHEBI:49883"/>
    </cofactor>
</comment>
<organism evidence="6 7">
    <name type="scientific">Limnobacter parvus</name>
    <dbReference type="NCBI Taxonomy" id="2939690"/>
    <lineage>
        <taxon>Bacteria</taxon>
        <taxon>Pseudomonadati</taxon>
        <taxon>Pseudomonadota</taxon>
        <taxon>Betaproteobacteria</taxon>
        <taxon>Burkholderiales</taxon>
        <taxon>Burkholderiaceae</taxon>
        <taxon>Limnobacter</taxon>
    </lineage>
</organism>
<dbReference type="InterPro" id="IPR013785">
    <property type="entry name" value="Aldolase_TIM"/>
</dbReference>
<reference evidence="6" key="1">
    <citation type="submission" date="2022-07" db="EMBL/GenBank/DDBJ databases">
        <authorList>
            <person name="Xamxidin M."/>
        </authorList>
    </citation>
    <scope>NUCLEOTIDE SEQUENCE</scope>
    <source>
        <strain evidence="6">YS8-69</strain>
    </source>
</reference>
<keyword evidence="7" id="KW-1185">Reference proteome</keyword>
<evidence type="ECO:0000256" key="3">
    <source>
        <dbReference type="ARBA" id="ARBA00022723"/>
    </source>
</evidence>
<evidence type="ECO:0000313" key="7">
    <source>
        <dbReference type="Proteomes" id="UP001165267"/>
    </source>
</evidence>
<dbReference type="InterPro" id="IPR007197">
    <property type="entry name" value="rSAM"/>
</dbReference>
<evidence type="ECO:0000256" key="1">
    <source>
        <dbReference type="ARBA" id="ARBA00001966"/>
    </source>
</evidence>
<sequence length="329" mass="36152">MNHDDIERIRRMPGSSLLLFITDRCPVNCAHCSVDSRSDGPVISDYDLFDALLTGICQQEKIEVVGISGGEPFAERRGLTLACSKFNECGKSIVIYTSGVWAKASKPPGWITDVLKKCSTIYLSTDSFHQAGVPVQHFTHAACQIADAGAHIVVQTLDVKQASDILHKAFKTDFTSFAEIVPIVPLQNGRGKQIFNFRPATPAASVGSCALAITPVVRYDGIVTSCCNEEIIMGHGPQRFRSKARSSDDLDEILVRYKHDPLMRCVAGVGLGQLLIHPRLDSLNKQKYVSTCQLCWEIMKKFPALPPTDRLIHAIAELGEADEHHIHST</sequence>
<keyword evidence="4" id="KW-0408">Iron</keyword>
<gene>
    <name evidence="6" type="ORF">NSP04_09555</name>
</gene>
<keyword evidence="5" id="KW-0411">Iron-sulfur</keyword>
<dbReference type="SUPFAM" id="SSF102114">
    <property type="entry name" value="Radical SAM enzymes"/>
    <property type="match status" value="1"/>
</dbReference>
<keyword evidence="3" id="KW-0479">Metal-binding</keyword>
<keyword evidence="2" id="KW-0949">S-adenosyl-L-methionine</keyword>
<dbReference type="Proteomes" id="UP001165267">
    <property type="component" value="Unassembled WGS sequence"/>
</dbReference>
<proteinExistence type="predicted"/>
<comment type="caution">
    <text evidence="6">The sequence shown here is derived from an EMBL/GenBank/DDBJ whole genome shotgun (WGS) entry which is preliminary data.</text>
</comment>
<dbReference type="Gene3D" id="3.20.20.70">
    <property type="entry name" value="Aldolase class I"/>
    <property type="match status" value="1"/>
</dbReference>
<evidence type="ECO:0000256" key="4">
    <source>
        <dbReference type="ARBA" id="ARBA00023004"/>
    </source>
</evidence>
<protein>
    <submittedName>
        <fullName evidence="6">Radical SAM protein</fullName>
    </submittedName>
</protein>
<dbReference type="RefSeq" id="WP_257512102.1">
    <property type="nucleotide sequence ID" value="NZ_JANKHG010000017.1"/>
</dbReference>
<evidence type="ECO:0000256" key="5">
    <source>
        <dbReference type="ARBA" id="ARBA00023014"/>
    </source>
</evidence>
<name>A0ABT1XHX2_9BURK</name>
<dbReference type="Pfam" id="PF13353">
    <property type="entry name" value="Fer4_12"/>
    <property type="match status" value="1"/>
</dbReference>
<dbReference type="EMBL" id="JANKHG010000017">
    <property type="protein sequence ID" value="MCR2746893.1"/>
    <property type="molecule type" value="Genomic_DNA"/>
</dbReference>
<dbReference type="InterPro" id="IPR058240">
    <property type="entry name" value="rSAM_sf"/>
</dbReference>
<evidence type="ECO:0000256" key="2">
    <source>
        <dbReference type="ARBA" id="ARBA00022691"/>
    </source>
</evidence>